<dbReference type="EMBL" id="QKLU01000004">
    <property type="protein sequence ID" value="PYF74138.1"/>
    <property type="molecule type" value="Genomic_DNA"/>
</dbReference>
<reference evidence="2 3" key="1">
    <citation type="submission" date="2018-06" db="EMBL/GenBank/DDBJ databases">
        <title>Genomic Encyclopedia of Archaeal and Bacterial Type Strains, Phase II (KMG-II): from individual species to whole genera.</title>
        <authorList>
            <person name="Goeker M."/>
        </authorList>
    </citation>
    <scope>NUCLEOTIDE SEQUENCE [LARGE SCALE GENOMIC DNA]</scope>
    <source>
        <strain evidence="2 3">DSM 27372</strain>
    </source>
</reference>
<evidence type="ECO:0000259" key="1">
    <source>
        <dbReference type="Pfam" id="PF06094"/>
    </source>
</evidence>
<protein>
    <submittedName>
        <fullName evidence="2">Gamma-glutamylcyclotransferase (GGCT)/AIG2-like uncharacterized protein YtfP</fullName>
    </submittedName>
</protein>
<dbReference type="AlphaFoldDB" id="A0A318UGL6"/>
<evidence type="ECO:0000313" key="3">
    <source>
        <dbReference type="Proteomes" id="UP000248198"/>
    </source>
</evidence>
<comment type="caution">
    <text evidence="2">The sequence shown here is derived from an EMBL/GenBank/DDBJ whole genome shotgun (WGS) entry which is preliminary data.</text>
</comment>
<dbReference type="InterPro" id="IPR009288">
    <property type="entry name" value="AIG2-like_dom"/>
</dbReference>
<proteinExistence type="predicted"/>
<dbReference type="InterPro" id="IPR036568">
    <property type="entry name" value="GGCT-like_sf"/>
</dbReference>
<dbReference type="Gene3D" id="3.10.490.10">
    <property type="entry name" value="Gamma-glutamyl cyclotransferase-like"/>
    <property type="match status" value="1"/>
</dbReference>
<dbReference type="SUPFAM" id="SSF110857">
    <property type="entry name" value="Gamma-glutamyl cyclotransferase-like"/>
    <property type="match status" value="1"/>
</dbReference>
<dbReference type="CDD" id="cd06661">
    <property type="entry name" value="GGCT_like"/>
    <property type="match status" value="1"/>
</dbReference>
<organism evidence="2 3">
    <name type="scientific">Pedobacter nutrimenti</name>
    <dbReference type="NCBI Taxonomy" id="1241337"/>
    <lineage>
        <taxon>Bacteria</taxon>
        <taxon>Pseudomonadati</taxon>
        <taxon>Bacteroidota</taxon>
        <taxon>Sphingobacteriia</taxon>
        <taxon>Sphingobacteriales</taxon>
        <taxon>Sphingobacteriaceae</taxon>
        <taxon>Pedobacter</taxon>
    </lineage>
</organism>
<name>A0A318UGL6_9SPHI</name>
<keyword evidence="2" id="KW-0808">Transferase</keyword>
<dbReference type="RefSeq" id="WP_110831161.1">
    <property type="nucleotide sequence ID" value="NZ_QKLU01000004.1"/>
</dbReference>
<gene>
    <name evidence="2" type="ORF">B0O44_104309</name>
</gene>
<dbReference type="InterPro" id="IPR013024">
    <property type="entry name" value="GGCT-like"/>
</dbReference>
<sequence>MKTAHLFSYGTLQYKNVQLENYGRVLEGETDALSGYELLMIEITDPEVVKISGATHHPMLKYSGRSNDLVKGTVFELSAAELEQTDAYEVDDYKRVEVQLQSGKKAWVYISAAEPAEK</sequence>
<dbReference type="GO" id="GO:0016740">
    <property type="term" value="F:transferase activity"/>
    <property type="evidence" value="ECO:0007669"/>
    <property type="project" value="UniProtKB-KW"/>
</dbReference>
<dbReference type="OrthoDB" id="9798388at2"/>
<evidence type="ECO:0000313" key="2">
    <source>
        <dbReference type="EMBL" id="PYF74138.1"/>
    </source>
</evidence>
<dbReference type="Pfam" id="PF06094">
    <property type="entry name" value="GGACT"/>
    <property type="match status" value="1"/>
</dbReference>
<dbReference type="Proteomes" id="UP000248198">
    <property type="component" value="Unassembled WGS sequence"/>
</dbReference>
<keyword evidence="3" id="KW-1185">Reference proteome</keyword>
<feature type="domain" description="Gamma-glutamylcyclotransferase AIG2-like" evidence="1">
    <location>
        <begin position="6"/>
        <end position="113"/>
    </location>
</feature>
<accession>A0A318UGL6</accession>